<dbReference type="EMBL" id="CAMXCT030000904">
    <property type="protein sequence ID" value="CAL4771957.1"/>
    <property type="molecule type" value="Genomic_DNA"/>
</dbReference>
<dbReference type="SMART" id="SM00332">
    <property type="entry name" value="PP2Cc"/>
    <property type="match status" value="1"/>
</dbReference>
<name>A0A9P1C3Y6_9DINO</name>
<feature type="domain" description="PPM-type phosphatase" evidence="1">
    <location>
        <begin position="100"/>
        <end position="400"/>
    </location>
</feature>
<evidence type="ECO:0000313" key="3">
    <source>
        <dbReference type="EMBL" id="CAL4771957.1"/>
    </source>
</evidence>
<gene>
    <name evidence="2" type="ORF">C1SCF055_LOCUS12167</name>
</gene>
<dbReference type="AlphaFoldDB" id="A0A9P1C3Y6"/>
<dbReference type="InterPro" id="IPR001932">
    <property type="entry name" value="PPM-type_phosphatase-like_dom"/>
</dbReference>
<dbReference type="Pfam" id="PF00481">
    <property type="entry name" value="PP2C"/>
    <property type="match status" value="1"/>
</dbReference>
<accession>A0A9P1C3Y6</accession>
<sequence>MKRAANPTHDTPPEKLPRVGRGLGTVLWYNGRRQRGLVLCDDGEEMVIPSGGAVNRNMVPLTPSGLMHGTRVHLLPTLRNGTFTALSVRPAEPATQQGLTVGVDNQVNYRGDDRSELCAADVLDIGFLIGILDGHCGGQCASHVANSFPKILHDVYSFELGQTRGLETLSMARETELLRDVLRSACRAAERDLMQTASKGHWTDGTSATFALLAHGFDDSTVPTVPQTQGVAKIFLAWCGDTRALLLHGKKVVPLSEDHVPKRKDEYNRVKAAGGKVLDFEGQLKVGRRDKYKEKKSSGAWKDLVWLDTTRSFGDIRLKAPHNIVICEPDVLVRTLAPEDWALVMVCSKVTAKMSNQDIGDLCKDYFSQGKDAVAVSQALSFAARKRGATGNLTSVVMRFGWAPFKPEFLQTGSRRSKHAAQ</sequence>
<protein>
    <recommendedName>
        <fullName evidence="1">PPM-type phosphatase domain-containing protein</fullName>
    </recommendedName>
</protein>
<reference evidence="3 4" key="2">
    <citation type="submission" date="2024-05" db="EMBL/GenBank/DDBJ databases">
        <authorList>
            <person name="Chen Y."/>
            <person name="Shah S."/>
            <person name="Dougan E. K."/>
            <person name="Thang M."/>
            <person name="Chan C."/>
        </authorList>
    </citation>
    <scope>NUCLEOTIDE SEQUENCE [LARGE SCALE GENOMIC DNA]</scope>
</reference>
<dbReference type="EMBL" id="CAMXCT020000904">
    <property type="protein sequence ID" value="CAL1138020.1"/>
    <property type="molecule type" value="Genomic_DNA"/>
</dbReference>
<dbReference type="Gene3D" id="3.60.40.10">
    <property type="entry name" value="PPM-type phosphatase domain"/>
    <property type="match status" value="1"/>
</dbReference>
<dbReference type="InterPro" id="IPR015655">
    <property type="entry name" value="PP2C"/>
</dbReference>
<dbReference type="InterPro" id="IPR036457">
    <property type="entry name" value="PPM-type-like_dom_sf"/>
</dbReference>
<organism evidence="2">
    <name type="scientific">Cladocopium goreaui</name>
    <dbReference type="NCBI Taxonomy" id="2562237"/>
    <lineage>
        <taxon>Eukaryota</taxon>
        <taxon>Sar</taxon>
        <taxon>Alveolata</taxon>
        <taxon>Dinophyceae</taxon>
        <taxon>Suessiales</taxon>
        <taxon>Symbiodiniaceae</taxon>
        <taxon>Cladocopium</taxon>
    </lineage>
</organism>
<dbReference type="EMBL" id="CAMXCT010000904">
    <property type="protein sequence ID" value="CAI3984645.1"/>
    <property type="molecule type" value="Genomic_DNA"/>
</dbReference>
<dbReference type="PROSITE" id="PS51746">
    <property type="entry name" value="PPM_2"/>
    <property type="match status" value="1"/>
</dbReference>
<dbReference type="PANTHER" id="PTHR47992">
    <property type="entry name" value="PROTEIN PHOSPHATASE"/>
    <property type="match status" value="1"/>
</dbReference>
<proteinExistence type="predicted"/>
<reference evidence="2" key="1">
    <citation type="submission" date="2022-10" db="EMBL/GenBank/DDBJ databases">
        <authorList>
            <person name="Chen Y."/>
            <person name="Dougan E. K."/>
            <person name="Chan C."/>
            <person name="Rhodes N."/>
            <person name="Thang M."/>
        </authorList>
    </citation>
    <scope>NUCLEOTIDE SEQUENCE</scope>
</reference>
<evidence type="ECO:0000259" key="1">
    <source>
        <dbReference type="PROSITE" id="PS51746"/>
    </source>
</evidence>
<dbReference type="OrthoDB" id="416093at2759"/>
<dbReference type="GO" id="GO:0004722">
    <property type="term" value="F:protein serine/threonine phosphatase activity"/>
    <property type="evidence" value="ECO:0007669"/>
    <property type="project" value="InterPro"/>
</dbReference>
<comment type="caution">
    <text evidence="2">The sequence shown here is derived from an EMBL/GenBank/DDBJ whole genome shotgun (WGS) entry which is preliminary data.</text>
</comment>
<evidence type="ECO:0000313" key="2">
    <source>
        <dbReference type="EMBL" id="CAI3984645.1"/>
    </source>
</evidence>
<dbReference type="SUPFAM" id="SSF81606">
    <property type="entry name" value="PP2C-like"/>
    <property type="match status" value="1"/>
</dbReference>
<evidence type="ECO:0000313" key="4">
    <source>
        <dbReference type="Proteomes" id="UP001152797"/>
    </source>
</evidence>
<dbReference type="Proteomes" id="UP001152797">
    <property type="component" value="Unassembled WGS sequence"/>
</dbReference>
<keyword evidence="4" id="KW-1185">Reference proteome</keyword>
<dbReference type="CDD" id="cd00143">
    <property type="entry name" value="PP2Cc"/>
    <property type="match status" value="1"/>
</dbReference>